<evidence type="ECO:0000313" key="4">
    <source>
        <dbReference type="Proteomes" id="UP000252118"/>
    </source>
</evidence>
<proteinExistence type="predicted"/>
<reference evidence="3 4" key="1">
    <citation type="submission" date="2018-06" db="EMBL/GenBank/DDBJ databases">
        <title>Freshwater and sediment microbial communities from various areas in North America, analyzing microbe dynamics in response to fracking.</title>
        <authorList>
            <person name="Lamendella R."/>
        </authorList>
    </citation>
    <scope>NUCLEOTIDE SEQUENCE [LARGE SCALE GENOMIC DNA]</scope>
    <source>
        <strain evidence="3 4">97B</strain>
    </source>
</reference>
<accession>A0A366EL31</accession>
<dbReference type="NCBIfam" id="TIGR03093">
    <property type="entry name" value="SASP_sspL"/>
    <property type="match status" value="1"/>
</dbReference>
<dbReference type="EMBL" id="QNRJ01000017">
    <property type="protein sequence ID" value="RBP02179.1"/>
    <property type="molecule type" value="Genomic_DNA"/>
</dbReference>
<evidence type="ECO:0000256" key="1">
    <source>
        <dbReference type="NCBIfam" id="TIGR03093"/>
    </source>
</evidence>
<gene>
    <name evidence="3" type="ORF">DET59_11754</name>
</gene>
<dbReference type="RefSeq" id="WP_113970778.1">
    <property type="nucleotide sequence ID" value="NZ_QNRJ01000017.1"/>
</dbReference>
<feature type="compositionally biased region" description="Polar residues" evidence="2">
    <location>
        <begin position="35"/>
        <end position="45"/>
    </location>
</feature>
<name>A0A366EL31_9BACI</name>
<evidence type="ECO:0000313" key="3">
    <source>
        <dbReference type="EMBL" id="RBP02179.1"/>
    </source>
</evidence>
<dbReference type="InterPro" id="IPR017526">
    <property type="entry name" value="SASP_SspL"/>
</dbReference>
<organism evidence="3 4">
    <name type="scientific">Rossellomorea aquimaris</name>
    <dbReference type="NCBI Taxonomy" id="189382"/>
    <lineage>
        <taxon>Bacteria</taxon>
        <taxon>Bacillati</taxon>
        <taxon>Bacillota</taxon>
        <taxon>Bacilli</taxon>
        <taxon>Bacillales</taxon>
        <taxon>Bacillaceae</taxon>
        <taxon>Rossellomorea</taxon>
    </lineage>
</organism>
<feature type="region of interest" description="Disordered" evidence="2">
    <location>
        <begin position="1"/>
        <end position="45"/>
    </location>
</feature>
<comment type="caution">
    <text evidence="3">The sequence shown here is derived from an EMBL/GenBank/DDBJ whole genome shotgun (WGS) entry which is preliminary data.</text>
</comment>
<sequence length="45" mass="4849">MTKGNNKNKGKNAKSVNPQGISQDAEFAMEPKGQLENSAKKSNTK</sequence>
<evidence type="ECO:0000256" key="2">
    <source>
        <dbReference type="SAM" id="MobiDB-lite"/>
    </source>
</evidence>
<dbReference type="OrthoDB" id="2706737at2"/>
<dbReference type="Proteomes" id="UP000252118">
    <property type="component" value="Unassembled WGS sequence"/>
</dbReference>
<feature type="compositionally biased region" description="Basic residues" evidence="2">
    <location>
        <begin position="1"/>
        <end position="12"/>
    </location>
</feature>
<dbReference type="AlphaFoldDB" id="A0A366EL31"/>
<protein>
    <recommendedName>
        <fullName evidence="1">Small, acid-soluble spore protein L</fullName>
    </recommendedName>
</protein>